<dbReference type="GeneID" id="11517774"/>
<keyword evidence="3" id="KW-1185">Reference proteome</keyword>
<dbReference type="RefSeq" id="XP_003651973.1">
    <property type="nucleotide sequence ID" value="XM_003651925.1"/>
</dbReference>
<evidence type="ECO:0000313" key="3">
    <source>
        <dbReference type="Proteomes" id="UP000008181"/>
    </source>
</evidence>
<accession>G2R0H2</accession>
<dbReference type="Proteomes" id="UP000008181">
    <property type="component" value="Chromosome 2"/>
</dbReference>
<dbReference type="AlphaFoldDB" id="G2R0H2"/>
<gene>
    <name evidence="2" type="ORF">THITE_111343</name>
</gene>
<protein>
    <submittedName>
        <fullName evidence="2">Uncharacterized protein</fullName>
    </submittedName>
</protein>
<name>G2R0H2_THETT</name>
<organism evidence="2 3">
    <name type="scientific">Thermothielavioides terrestris (strain ATCC 38088 / NRRL 8126)</name>
    <name type="common">Thielavia terrestris</name>
    <dbReference type="NCBI Taxonomy" id="578455"/>
    <lineage>
        <taxon>Eukaryota</taxon>
        <taxon>Fungi</taxon>
        <taxon>Dikarya</taxon>
        <taxon>Ascomycota</taxon>
        <taxon>Pezizomycotina</taxon>
        <taxon>Sordariomycetes</taxon>
        <taxon>Sordariomycetidae</taxon>
        <taxon>Sordariales</taxon>
        <taxon>Chaetomiaceae</taxon>
        <taxon>Thermothielavioides</taxon>
        <taxon>Thermothielavioides terrestris</taxon>
    </lineage>
</organism>
<reference evidence="2 3" key="1">
    <citation type="journal article" date="2011" name="Nat. Biotechnol.">
        <title>Comparative genomic analysis of the thermophilic biomass-degrading fungi Myceliophthora thermophila and Thielavia terrestris.</title>
        <authorList>
            <person name="Berka R.M."/>
            <person name="Grigoriev I.V."/>
            <person name="Otillar R."/>
            <person name="Salamov A."/>
            <person name="Grimwood J."/>
            <person name="Reid I."/>
            <person name="Ishmael N."/>
            <person name="John T."/>
            <person name="Darmond C."/>
            <person name="Moisan M.-C."/>
            <person name="Henrissat B."/>
            <person name="Coutinho P.M."/>
            <person name="Lombard V."/>
            <person name="Natvig D.O."/>
            <person name="Lindquist E."/>
            <person name="Schmutz J."/>
            <person name="Lucas S."/>
            <person name="Harris P."/>
            <person name="Powlowski J."/>
            <person name="Bellemare A."/>
            <person name="Taylor D."/>
            <person name="Butler G."/>
            <person name="de Vries R.P."/>
            <person name="Allijn I.E."/>
            <person name="van den Brink J."/>
            <person name="Ushinsky S."/>
            <person name="Storms R."/>
            <person name="Powell A.J."/>
            <person name="Paulsen I.T."/>
            <person name="Elbourne L.D.H."/>
            <person name="Baker S.E."/>
            <person name="Magnuson J."/>
            <person name="LaBoissiere S."/>
            <person name="Clutterbuck A.J."/>
            <person name="Martinez D."/>
            <person name="Wogulis M."/>
            <person name="de Leon A.L."/>
            <person name="Rey M.W."/>
            <person name="Tsang A."/>
        </authorList>
    </citation>
    <scope>NUCLEOTIDE SEQUENCE [LARGE SCALE GENOMIC DNA]</scope>
    <source>
        <strain evidence="3">ATCC 38088 / NRRL 8126</strain>
    </source>
</reference>
<sequence>MRGTSVLPRLRSGNPTHSDKYEKDHGEYVEEAERRIDAVPRRIGLAAPSSCSWPRRVAAGLRSELPRQKIKPAERAVLARPRICTCDCFLAFCFGAEVQRPSSNRRSLANSLIVTRLSSEEMVSTVWELPDQVTAQEGRTPSNSMFGNSGLVKNALHCDGESEGTRNPSFSIRNIPVGWNHCDPSKGPQIGAKKPGVQQNLEATDTVTTPEYAIGVSKETPSEWEFANEAIEILVLRTVYELAPLKWIATVVWCN</sequence>
<dbReference type="KEGG" id="ttt:THITE_111343"/>
<feature type="region of interest" description="Disordered" evidence="1">
    <location>
        <begin position="1"/>
        <end position="24"/>
    </location>
</feature>
<dbReference type="HOGENOM" id="CLU_1090643_0_0_1"/>
<evidence type="ECO:0000313" key="2">
    <source>
        <dbReference type="EMBL" id="AEO65637.1"/>
    </source>
</evidence>
<dbReference type="EMBL" id="CP003010">
    <property type="protein sequence ID" value="AEO65637.1"/>
    <property type="molecule type" value="Genomic_DNA"/>
</dbReference>
<proteinExistence type="predicted"/>
<evidence type="ECO:0000256" key="1">
    <source>
        <dbReference type="SAM" id="MobiDB-lite"/>
    </source>
</evidence>